<proteinExistence type="predicted"/>
<dbReference type="Proteomes" id="UP000299102">
    <property type="component" value="Unassembled WGS sequence"/>
</dbReference>
<evidence type="ECO:0000313" key="1">
    <source>
        <dbReference type="EMBL" id="GBP55147.1"/>
    </source>
</evidence>
<name>A0A4C1WYF5_EUMVA</name>
<reference evidence="1 2" key="1">
    <citation type="journal article" date="2019" name="Commun. Biol.">
        <title>The bagworm genome reveals a unique fibroin gene that provides high tensile strength.</title>
        <authorList>
            <person name="Kono N."/>
            <person name="Nakamura H."/>
            <person name="Ohtoshi R."/>
            <person name="Tomita M."/>
            <person name="Numata K."/>
            <person name="Arakawa K."/>
        </authorList>
    </citation>
    <scope>NUCLEOTIDE SEQUENCE [LARGE SCALE GENOMIC DNA]</scope>
</reference>
<sequence>MRAKGCGERGTISNEFVWTRLRSLVDFASDSYSGPDLDVDALQNLHSSPTAPPAYTESTCNATNVFVMKQFHLRFRT</sequence>
<accession>A0A4C1WYF5</accession>
<gene>
    <name evidence="1" type="ORF">EVAR_90168_1</name>
</gene>
<organism evidence="1 2">
    <name type="scientific">Eumeta variegata</name>
    <name type="common">Bagworm moth</name>
    <name type="synonym">Eumeta japonica</name>
    <dbReference type="NCBI Taxonomy" id="151549"/>
    <lineage>
        <taxon>Eukaryota</taxon>
        <taxon>Metazoa</taxon>
        <taxon>Ecdysozoa</taxon>
        <taxon>Arthropoda</taxon>
        <taxon>Hexapoda</taxon>
        <taxon>Insecta</taxon>
        <taxon>Pterygota</taxon>
        <taxon>Neoptera</taxon>
        <taxon>Endopterygota</taxon>
        <taxon>Lepidoptera</taxon>
        <taxon>Glossata</taxon>
        <taxon>Ditrysia</taxon>
        <taxon>Tineoidea</taxon>
        <taxon>Psychidae</taxon>
        <taxon>Oiketicinae</taxon>
        <taxon>Eumeta</taxon>
    </lineage>
</organism>
<comment type="caution">
    <text evidence="1">The sequence shown here is derived from an EMBL/GenBank/DDBJ whole genome shotgun (WGS) entry which is preliminary data.</text>
</comment>
<dbReference type="AlphaFoldDB" id="A0A4C1WYF5"/>
<protein>
    <submittedName>
        <fullName evidence="1">Uncharacterized protein</fullName>
    </submittedName>
</protein>
<keyword evidence="2" id="KW-1185">Reference proteome</keyword>
<dbReference type="EMBL" id="BGZK01000662">
    <property type="protein sequence ID" value="GBP55147.1"/>
    <property type="molecule type" value="Genomic_DNA"/>
</dbReference>
<evidence type="ECO:0000313" key="2">
    <source>
        <dbReference type="Proteomes" id="UP000299102"/>
    </source>
</evidence>